<evidence type="ECO:0000313" key="2">
    <source>
        <dbReference type="Proteomes" id="UP000437068"/>
    </source>
</evidence>
<gene>
    <name evidence="1" type="ORF">PF001_g4170</name>
</gene>
<sequence length="32" mass="3546">MPKHSGTTNYSMANGDRLLALVEKMLPLGRDE</sequence>
<evidence type="ECO:0000313" key="1">
    <source>
        <dbReference type="EMBL" id="KAE9322899.1"/>
    </source>
</evidence>
<accession>A0A6A4EH60</accession>
<dbReference type="Proteomes" id="UP000437068">
    <property type="component" value="Unassembled WGS sequence"/>
</dbReference>
<dbReference type="EMBL" id="QXGE01000140">
    <property type="protein sequence ID" value="KAE9322899.1"/>
    <property type="molecule type" value="Genomic_DNA"/>
</dbReference>
<organism evidence="1 2">
    <name type="scientific">Phytophthora fragariae</name>
    <dbReference type="NCBI Taxonomy" id="53985"/>
    <lineage>
        <taxon>Eukaryota</taxon>
        <taxon>Sar</taxon>
        <taxon>Stramenopiles</taxon>
        <taxon>Oomycota</taxon>
        <taxon>Peronosporomycetes</taxon>
        <taxon>Peronosporales</taxon>
        <taxon>Peronosporaceae</taxon>
        <taxon>Phytophthora</taxon>
    </lineage>
</organism>
<dbReference type="AlphaFoldDB" id="A0A6A4EH60"/>
<reference evidence="1 2" key="1">
    <citation type="submission" date="2018-08" db="EMBL/GenBank/DDBJ databases">
        <title>Genomic investigation of the strawberry pathogen Phytophthora fragariae indicates pathogenicity is determined by transcriptional variation in three key races.</title>
        <authorList>
            <person name="Adams T.M."/>
            <person name="Armitage A.D."/>
            <person name="Sobczyk M.K."/>
            <person name="Bates H.J."/>
            <person name="Dunwell J.M."/>
            <person name="Nellist C.F."/>
            <person name="Harrison R.J."/>
        </authorList>
    </citation>
    <scope>NUCLEOTIDE SEQUENCE [LARGE SCALE GENOMIC DNA]</scope>
    <source>
        <strain evidence="1 2">A4</strain>
    </source>
</reference>
<protein>
    <submittedName>
        <fullName evidence="1">Uncharacterized protein</fullName>
    </submittedName>
</protein>
<proteinExistence type="predicted"/>
<comment type="caution">
    <text evidence="1">The sequence shown here is derived from an EMBL/GenBank/DDBJ whole genome shotgun (WGS) entry which is preliminary data.</text>
</comment>
<name>A0A6A4EH60_9STRA</name>